<keyword evidence="6" id="KW-0614">Plasmid</keyword>
<dbReference type="GO" id="GO:0006310">
    <property type="term" value="P:DNA recombination"/>
    <property type="evidence" value="ECO:0007669"/>
    <property type="project" value="UniProtKB-KW"/>
</dbReference>
<keyword evidence="3" id="KW-0238">DNA-binding</keyword>
<keyword evidence="2" id="KW-0229">DNA integration</keyword>
<evidence type="ECO:0000313" key="6">
    <source>
        <dbReference type="EMBL" id="AYD68365.1"/>
    </source>
</evidence>
<evidence type="ECO:0000256" key="1">
    <source>
        <dbReference type="ARBA" id="ARBA00008857"/>
    </source>
</evidence>
<sequence>MSGRTTPKFAKVIKSNDLMIKTFKKLPKLLSLDQCRELIGAIDNLTMRLITKLILSTGIRKDEVISFSRKYIFEPDMQKPNIRIPISLEPTSDGQRTKGSKPRTIYLSAPLMKELWDYLHFGEGVIRTKRHKKLHGKEPHNLFLNRFGEPFSEAALNNFYRTLYVGESKRLSFSVNPHMLRHTYATIELYAESTRTNTTKALAWIKARLGHSSISTTAIYLHCIETLRDHELSSYQAEIDAME</sequence>
<dbReference type="SUPFAM" id="SSF56349">
    <property type="entry name" value="DNA breaking-rejoining enzymes"/>
    <property type="match status" value="1"/>
</dbReference>
<dbReference type="InterPro" id="IPR011010">
    <property type="entry name" value="DNA_brk_join_enz"/>
</dbReference>
<proteinExistence type="inferred from homology"/>
<dbReference type="GO" id="GO:0003677">
    <property type="term" value="F:DNA binding"/>
    <property type="evidence" value="ECO:0007669"/>
    <property type="project" value="UniProtKB-KW"/>
</dbReference>
<dbReference type="InterPro" id="IPR013762">
    <property type="entry name" value="Integrase-like_cat_sf"/>
</dbReference>
<dbReference type="AlphaFoldDB" id="A0A386JBN8"/>
<evidence type="ECO:0000256" key="4">
    <source>
        <dbReference type="ARBA" id="ARBA00023172"/>
    </source>
</evidence>
<dbReference type="Gene3D" id="1.10.443.10">
    <property type="entry name" value="Intergrase catalytic core"/>
    <property type="match status" value="1"/>
</dbReference>
<dbReference type="InterPro" id="IPR050090">
    <property type="entry name" value="Tyrosine_recombinase_XerCD"/>
</dbReference>
<evidence type="ECO:0000256" key="3">
    <source>
        <dbReference type="ARBA" id="ARBA00023125"/>
    </source>
</evidence>
<evidence type="ECO:0000256" key="2">
    <source>
        <dbReference type="ARBA" id="ARBA00022908"/>
    </source>
</evidence>
<keyword evidence="4" id="KW-0233">DNA recombination</keyword>
<dbReference type="EMBL" id="MH475146">
    <property type="protein sequence ID" value="AYD68365.1"/>
    <property type="molecule type" value="Genomic_DNA"/>
</dbReference>
<dbReference type="Pfam" id="PF00589">
    <property type="entry name" value="Phage_integrase"/>
    <property type="match status" value="1"/>
</dbReference>
<organism evidence="6">
    <name type="scientific">Citrobacter freundii</name>
    <dbReference type="NCBI Taxonomy" id="546"/>
    <lineage>
        <taxon>Bacteria</taxon>
        <taxon>Pseudomonadati</taxon>
        <taxon>Pseudomonadota</taxon>
        <taxon>Gammaproteobacteria</taxon>
        <taxon>Enterobacterales</taxon>
        <taxon>Enterobacteriaceae</taxon>
        <taxon>Citrobacter</taxon>
        <taxon>Citrobacter freundii complex</taxon>
    </lineage>
</organism>
<evidence type="ECO:0000259" key="5">
    <source>
        <dbReference type="PROSITE" id="PS51898"/>
    </source>
</evidence>
<comment type="similarity">
    <text evidence="1">Belongs to the 'phage' integrase family.</text>
</comment>
<dbReference type="PROSITE" id="PS51898">
    <property type="entry name" value="TYR_RECOMBINASE"/>
    <property type="match status" value="1"/>
</dbReference>
<reference evidence="6" key="1">
    <citation type="submission" date="2018-06" db="EMBL/GenBank/DDBJ databases">
        <title>LMB-1, a novel B3 MBL from Citrobacter freundii from Argentina.</title>
        <authorList>
            <person name="Dabos L."/>
            <person name="Rodriguez C.H."/>
            <person name="Nastro M."/>
            <person name="Vay C."/>
            <person name="Famiglietti A."/>
            <person name="Iorga B."/>
            <person name="Naas T."/>
        </authorList>
    </citation>
    <scope>NUCLEOTIDE SEQUENCE</scope>
    <source>
        <strain evidence="6">164</strain>
        <plasmid evidence="6">pCf164_LMB-1</plasmid>
    </source>
</reference>
<feature type="domain" description="Tyr recombinase" evidence="5">
    <location>
        <begin position="25"/>
        <end position="236"/>
    </location>
</feature>
<dbReference type="RefSeq" id="WP_108361552.1">
    <property type="nucleotide sequence ID" value="NZ_MH475146.1"/>
</dbReference>
<geneLocation type="plasmid" evidence="6">
    <name>pCf164_LMB-1</name>
</geneLocation>
<dbReference type="InterPro" id="IPR002104">
    <property type="entry name" value="Integrase_catalytic"/>
</dbReference>
<dbReference type="CDD" id="cd00397">
    <property type="entry name" value="DNA_BRE_C"/>
    <property type="match status" value="1"/>
</dbReference>
<accession>A0A386JBN8</accession>
<dbReference type="PANTHER" id="PTHR30349">
    <property type="entry name" value="PHAGE INTEGRASE-RELATED"/>
    <property type="match status" value="1"/>
</dbReference>
<dbReference type="PANTHER" id="PTHR30349:SF41">
    <property type="entry name" value="INTEGRASE_RECOMBINASE PROTEIN MJ0367-RELATED"/>
    <property type="match status" value="1"/>
</dbReference>
<dbReference type="GO" id="GO:0015074">
    <property type="term" value="P:DNA integration"/>
    <property type="evidence" value="ECO:0007669"/>
    <property type="project" value="UniProtKB-KW"/>
</dbReference>
<name>A0A386JBN8_CITFR</name>
<protein>
    <submittedName>
        <fullName evidence="6">Site-specific recombinase, phage integrase family</fullName>
    </submittedName>
</protein>